<dbReference type="Proteomes" id="UP001152747">
    <property type="component" value="Unassembled WGS sequence"/>
</dbReference>
<name>A0A9P1I5B2_9PELO</name>
<comment type="caution">
    <text evidence="2">The sequence shown here is derived from an EMBL/GenBank/DDBJ whole genome shotgun (WGS) entry which is preliminary data.</text>
</comment>
<proteinExistence type="predicted"/>
<evidence type="ECO:0000256" key="1">
    <source>
        <dbReference type="SAM" id="Phobius"/>
    </source>
</evidence>
<keyword evidence="1" id="KW-1133">Transmembrane helix</keyword>
<accession>A0A9P1I5B2</accession>
<gene>
    <name evidence="2" type="ORF">CAMP_LOCUS2512</name>
</gene>
<feature type="transmembrane region" description="Helical" evidence="1">
    <location>
        <begin position="510"/>
        <end position="538"/>
    </location>
</feature>
<evidence type="ECO:0000313" key="2">
    <source>
        <dbReference type="EMBL" id="CAI5439875.1"/>
    </source>
</evidence>
<keyword evidence="3" id="KW-1185">Reference proteome</keyword>
<dbReference type="AlphaFoldDB" id="A0A9P1I5B2"/>
<reference evidence="2" key="1">
    <citation type="submission" date="2022-11" db="EMBL/GenBank/DDBJ databases">
        <authorList>
            <person name="Kikuchi T."/>
        </authorList>
    </citation>
    <scope>NUCLEOTIDE SEQUENCE</scope>
    <source>
        <strain evidence="2">PS1010</strain>
    </source>
</reference>
<sequence length="542" mass="62264">MILTKIFQLQILNYILVIINSQQYLSQKSSKCAENAKIDHFLMLSELAEKEEKVICVEFYESDLERVWKDVQGRIMGKLRIENQVKLEKPIEENSAIYIAFRIKDPSKTSTIIIGIPNTFDRYLAKLEIFADFKIKLSTHIDMIVQPVSSQIDASNNFLQFQLRFVDGRVKLTHIHNEKEPELIAEISVSLKSKFQSDVVIFENLLVFDMVYHENCALKKTFQINKSIKRETPKAARDFERSIIENFSPWIGQTSVKHLNLTKKNAWVENFMFHVFGHLDLEDLDFELQYKSGDQIALSYELKNNSLVVGKLSKYWHEWSSSPITINSQTLLNSYKNEDPIKIWKFTGGLTLNFFPKPEDEYVQASQLEITQNQLVLKHENWEPCSGVESCWYYTDQIEITSENSSISGFRFMNGTDYLVQFCFLMAPESIYQETLPFIKNCAAIENSWNFCSSSPDVSATQISKNLTKSAENIRANSALPRSTTQTPKRVVLSKKEHTISEIIGANPGIIGVMGLFFMGGAILLIGNGVIVILFDWLNKWN</sequence>
<keyword evidence="1" id="KW-0472">Membrane</keyword>
<evidence type="ECO:0000313" key="3">
    <source>
        <dbReference type="Proteomes" id="UP001152747"/>
    </source>
</evidence>
<protein>
    <submittedName>
        <fullName evidence="2">Uncharacterized protein</fullName>
    </submittedName>
</protein>
<keyword evidence="1" id="KW-0812">Transmembrane</keyword>
<organism evidence="2 3">
    <name type="scientific">Caenorhabditis angaria</name>
    <dbReference type="NCBI Taxonomy" id="860376"/>
    <lineage>
        <taxon>Eukaryota</taxon>
        <taxon>Metazoa</taxon>
        <taxon>Ecdysozoa</taxon>
        <taxon>Nematoda</taxon>
        <taxon>Chromadorea</taxon>
        <taxon>Rhabditida</taxon>
        <taxon>Rhabditina</taxon>
        <taxon>Rhabditomorpha</taxon>
        <taxon>Rhabditoidea</taxon>
        <taxon>Rhabditidae</taxon>
        <taxon>Peloderinae</taxon>
        <taxon>Caenorhabditis</taxon>
    </lineage>
</organism>
<dbReference type="EMBL" id="CANHGI010000001">
    <property type="protein sequence ID" value="CAI5439875.1"/>
    <property type="molecule type" value="Genomic_DNA"/>
</dbReference>